<accession>A0ABX0ZDZ6</accession>
<evidence type="ECO:0000259" key="1">
    <source>
        <dbReference type="Pfam" id="PF04738"/>
    </source>
</evidence>
<name>A0ABX0ZDZ6_9ACTN</name>
<feature type="non-terminal residue" evidence="2">
    <location>
        <position position="237"/>
    </location>
</feature>
<proteinExistence type="predicted"/>
<evidence type="ECO:0000313" key="3">
    <source>
        <dbReference type="Proteomes" id="UP000783871"/>
    </source>
</evidence>
<gene>
    <name evidence="2" type="ORF">HCJ94_27985</name>
</gene>
<comment type="caution">
    <text evidence="2">The sequence shown here is derived from an EMBL/GenBank/DDBJ whole genome shotgun (WGS) entry which is preliminary data.</text>
</comment>
<evidence type="ECO:0000313" key="2">
    <source>
        <dbReference type="EMBL" id="NJP35698.1"/>
    </source>
</evidence>
<sequence length="237" mass="25708">MVPSSGAALIRIAAYPKGLVLPAWPDLFHGHPDQWREWLDKTWTLPGFAAAVTCAAPQLADQIQRALSGPVPQQRLRRLVQSAVRYLLRWTTRATPFGTFAGVAPVQFGARATVRLGEAHRAVSRPDGQFIAEHTARAEQDLATLRAVVVVTNSLGYRRGDKWVLPCAHASADWRWDVEVRLTGPIRAAIQAARSPVSFAELAATIAGPASIADAERLLAELVHNGVLLSALRPPIT</sequence>
<keyword evidence="3" id="KW-1185">Reference proteome</keyword>
<dbReference type="RefSeq" id="WP_205802044.1">
    <property type="nucleotide sequence ID" value="NZ_JAATEO010000051.1"/>
</dbReference>
<dbReference type="EMBL" id="JAATEO010000051">
    <property type="protein sequence ID" value="NJP35698.1"/>
    <property type="molecule type" value="Genomic_DNA"/>
</dbReference>
<dbReference type="Pfam" id="PF04738">
    <property type="entry name" value="Lant_dehydr_N"/>
    <property type="match status" value="1"/>
</dbReference>
<feature type="domain" description="Lantibiotic dehydratase N-terminal" evidence="1">
    <location>
        <begin position="46"/>
        <end position="237"/>
    </location>
</feature>
<dbReference type="Proteomes" id="UP000783871">
    <property type="component" value="Unassembled WGS sequence"/>
</dbReference>
<organism evidence="2 3">
    <name type="scientific">Micromonospora thermarum</name>
    <dbReference type="NCBI Taxonomy" id="2720024"/>
    <lineage>
        <taxon>Bacteria</taxon>
        <taxon>Bacillati</taxon>
        <taxon>Actinomycetota</taxon>
        <taxon>Actinomycetes</taxon>
        <taxon>Micromonosporales</taxon>
        <taxon>Micromonosporaceae</taxon>
        <taxon>Micromonospora</taxon>
    </lineage>
</organism>
<protein>
    <submittedName>
        <fullName evidence="2">Lantibiotic dehydratase</fullName>
    </submittedName>
</protein>
<reference evidence="2 3" key="1">
    <citation type="submission" date="2020-03" db="EMBL/GenBank/DDBJ databases">
        <title>WGS of actinomycetes isolated from Thailand.</title>
        <authorList>
            <person name="Thawai C."/>
        </authorList>
    </citation>
    <scope>NUCLEOTIDE SEQUENCE [LARGE SCALE GENOMIC DNA]</scope>
    <source>
        <strain evidence="2 3">HSS6-12</strain>
    </source>
</reference>
<dbReference type="InterPro" id="IPR006827">
    <property type="entry name" value="Lant_deHydtase_N"/>
</dbReference>